<dbReference type="EMBL" id="ML977197">
    <property type="protein sequence ID" value="KAF1981580.1"/>
    <property type="molecule type" value="Genomic_DNA"/>
</dbReference>
<proteinExistence type="predicted"/>
<dbReference type="Proteomes" id="UP000800041">
    <property type="component" value="Unassembled WGS sequence"/>
</dbReference>
<name>A0A6G1GL87_9PEZI</name>
<feature type="region of interest" description="Disordered" evidence="1">
    <location>
        <begin position="70"/>
        <end position="118"/>
    </location>
</feature>
<dbReference type="AlphaFoldDB" id="A0A6G1GL87"/>
<evidence type="ECO:0000256" key="1">
    <source>
        <dbReference type="SAM" id="MobiDB-lite"/>
    </source>
</evidence>
<gene>
    <name evidence="2" type="ORF">K402DRAFT_233867</name>
</gene>
<reference evidence="2" key="1">
    <citation type="journal article" date="2020" name="Stud. Mycol.">
        <title>101 Dothideomycetes genomes: a test case for predicting lifestyles and emergence of pathogens.</title>
        <authorList>
            <person name="Haridas S."/>
            <person name="Albert R."/>
            <person name="Binder M."/>
            <person name="Bloem J."/>
            <person name="Labutti K."/>
            <person name="Salamov A."/>
            <person name="Andreopoulos B."/>
            <person name="Baker S."/>
            <person name="Barry K."/>
            <person name="Bills G."/>
            <person name="Bluhm B."/>
            <person name="Cannon C."/>
            <person name="Castanera R."/>
            <person name="Culley D."/>
            <person name="Daum C."/>
            <person name="Ezra D."/>
            <person name="Gonzalez J."/>
            <person name="Henrissat B."/>
            <person name="Kuo A."/>
            <person name="Liang C."/>
            <person name="Lipzen A."/>
            <person name="Lutzoni F."/>
            <person name="Magnuson J."/>
            <person name="Mondo S."/>
            <person name="Nolan M."/>
            <person name="Ohm R."/>
            <person name="Pangilinan J."/>
            <person name="Park H.-J."/>
            <person name="Ramirez L."/>
            <person name="Alfaro M."/>
            <person name="Sun H."/>
            <person name="Tritt A."/>
            <person name="Yoshinaga Y."/>
            <person name="Zwiers L.-H."/>
            <person name="Turgeon B."/>
            <person name="Goodwin S."/>
            <person name="Spatafora J."/>
            <person name="Crous P."/>
            <person name="Grigoriev I."/>
        </authorList>
    </citation>
    <scope>NUCLEOTIDE SEQUENCE</scope>
    <source>
        <strain evidence="2">CBS 113979</strain>
    </source>
</reference>
<accession>A0A6G1GL87</accession>
<sequence length="118" mass="13067">MSNPNQKIPEPIYKAPKTKAPVGGVANQPSQDEEKMNAPKPSAEEPTVPKPAYVASHVRFIEEAKAKKAMRDAEDAEWEPVEGEKKEAKGADWVEVENPEKEGEKGGEKEGEKEWEVL</sequence>
<evidence type="ECO:0000313" key="2">
    <source>
        <dbReference type="EMBL" id="KAF1981580.1"/>
    </source>
</evidence>
<feature type="compositionally biased region" description="Basic and acidic residues" evidence="1">
    <location>
        <begin position="82"/>
        <end position="118"/>
    </location>
</feature>
<organism evidence="2 3">
    <name type="scientific">Aulographum hederae CBS 113979</name>
    <dbReference type="NCBI Taxonomy" id="1176131"/>
    <lineage>
        <taxon>Eukaryota</taxon>
        <taxon>Fungi</taxon>
        <taxon>Dikarya</taxon>
        <taxon>Ascomycota</taxon>
        <taxon>Pezizomycotina</taxon>
        <taxon>Dothideomycetes</taxon>
        <taxon>Pleosporomycetidae</taxon>
        <taxon>Aulographales</taxon>
        <taxon>Aulographaceae</taxon>
    </lineage>
</organism>
<evidence type="ECO:0000313" key="3">
    <source>
        <dbReference type="Proteomes" id="UP000800041"/>
    </source>
</evidence>
<keyword evidence="3" id="KW-1185">Reference proteome</keyword>
<protein>
    <submittedName>
        <fullName evidence="2">Uncharacterized protein</fullName>
    </submittedName>
</protein>
<feature type="region of interest" description="Disordered" evidence="1">
    <location>
        <begin position="1"/>
        <end position="51"/>
    </location>
</feature>